<dbReference type="AlphaFoldDB" id="A0A6L2JIH4"/>
<gene>
    <name evidence="2" type="ORF">Tci_008786</name>
</gene>
<proteinExistence type="predicted"/>
<name>A0A6L2JIH4_TANCI</name>
<comment type="caution">
    <text evidence="2">The sequence shown here is derived from an EMBL/GenBank/DDBJ whole genome shotgun (WGS) entry which is preliminary data.</text>
</comment>
<protein>
    <submittedName>
        <fullName evidence="2">Uncharacterized protein</fullName>
    </submittedName>
</protein>
<feature type="coiled-coil region" evidence="1">
    <location>
        <begin position="11"/>
        <end position="40"/>
    </location>
</feature>
<keyword evidence="1" id="KW-0175">Coiled coil</keyword>
<sequence>MISGAMMNKEVRSLSLEVLKLRDEAENKKLKEDIAGLRELSSLVEFPRSSLRSMSRLSEARVRKACLLEAQAFEEVVSMNLDLLAYYSKRSLGLLKSLELNSLPIRKSSGAVPTFLFGAVHVDRRILRI</sequence>
<reference evidence="2" key="1">
    <citation type="journal article" date="2019" name="Sci. Rep.">
        <title>Draft genome of Tanacetum cinerariifolium, the natural source of mosquito coil.</title>
        <authorList>
            <person name="Yamashiro T."/>
            <person name="Shiraishi A."/>
            <person name="Satake H."/>
            <person name="Nakayama K."/>
        </authorList>
    </citation>
    <scope>NUCLEOTIDE SEQUENCE</scope>
</reference>
<dbReference type="EMBL" id="BKCJ010000853">
    <property type="protein sequence ID" value="GEU36808.1"/>
    <property type="molecule type" value="Genomic_DNA"/>
</dbReference>
<accession>A0A6L2JIH4</accession>
<organism evidence="2">
    <name type="scientific">Tanacetum cinerariifolium</name>
    <name type="common">Dalmatian daisy</name>
    <name type="synonym">Chrysanthemum cinerariifolium</name>
    <dbReference type="NCBI Taxonomy" id="118510"/>
    <lineage>
        <taxon>Eukaryota</taxon>
        <taxon>Viridiplantae</taxon>
        <taxon>Streptophyta</taxon>
        <taxon>Embryophyta</taxon>
        <taxon>Tracheophyta</taxon>
        <taxon>Spermatophyta</taxon>
        <taxon>Magnoliopsida</taxon>
        <taxon>eudicotyledons</taxon>
        <taxon>Gunneridae</taxon>
        <taxon>Pentapetalae</taxon>
        <taxon>asterids</taxon>
        <taxon>campanulids</taxon>
        <taxon>Asterales</taxon>
        <taxon>Asteraceae</taxon>
        <taxon>Asteroideae</taxon>
        <taxon>Anthemideae</taxon>
        <taxon>Anthemidinae</taxon>
        <taxon>Tanacetum</taxon>
    </lineage>
</organism>
<evidence type="ECO:0000313" key="2">
    <source>
        <dbReference type="EMBL" id="GEU36808.1"/>
    </source>
</evidence>
<evidence type="ECO:0000256" key="1">
    <source>
        <dbReference type="SAM" id="Coils"/>
    </source>
</evidence>